<accession>A0A1G9P271</accession>
<gene>
    <name evidence="1" type="ORF">SAMN04488568_10378</name>
</gene>
<name>A0A1G9P271_9PROT</name>
<evidence type="ECO:0000313" key="1">
    <source>
        <dbReference type="EMBL" id="SDL92711.1"/>
    </source>
</evidence>
<dbReference type="Proteomes" id="UP000199759">
    <property type="component" value="Unassembled WGS sequence"/>
</dbReference>
<dbReference type="STRING" id="144026.SAMN04488568_10378"/>
<dbReference type="EMBL" id="FNHG01000003">
    <property type="protein sequence ID" value="SDL92711.1"/>
    <property type="molecule type" value="Genomic_DNA"/>
</dbReference>
<evidence type="ECO:0000313" key="2">
    <source>
        <dbReference type="Proteomes" id="UP000199759"/>
    </source>
</evidence>
<dbReference type="AlphaFoldDB" id="A0A1G9P271"/>
<protein>
    <submittedName>
        <fullName evidence="1">Uncharacterized protein</fullName>
    </submittedName>
</protein>
<proteinExistence type="predicted"/>
<sequence length="44" mass="4578">MRWVGLIVSLAVLASTVWFAFAAPYQSGDQLVLAVAAMGGPVTL</sequence>
<reference evidence="1 2" key="1">
    <citation type="submission" date="2016-10" db="EMBL/GenBank/DDBJ databases">
        <authorList>
            <person name="de Groot N.N."/>
        </authorList>
    </citation>
    <scope>NUCLEOTIDE SEQUENCE [LARGE SCALE GENOMIC DNA]</scope>
    <source>
        <strain evidence="1 2">DSM 16077</strain>
    </source>
</reference>
<dbReference type="RefSeq" id="WP_267887691.1">
    <property type="nucleotide sequence ID" value="NZ_FNHG01000003.1"/>
</dbReference>
<keyword evidence="2" id="KW-1185">Reference proteome</keyword>
<organism evidence="1 2">
    <name type="scientific">Maricaulis salignorans</name>
    <dbReference type="NCBI Taxonomy" id="144026"/>
    <lineage>
        <taxon>Bacteria</taxon>
        <taxon>Pseudomonadati</taxon>
        <taxon>Pseudomonadota</taxon>
        <taxon>Alphaproteobacteria</taxon>
        <taxon>Maricaulales</taxon>
        <taxon>Maricaulaceae</taxon>
        <taxon>Maricaulis</taxon>
    </lineage>
</organism>